<feature type="transmembrane region" description="Helical" evidence="6">
    <location>
        <begin position="362"/>
        <end position="379"/>
    </location>
</feature>
<dbReference type="InterPro" id="IPR050833">
    <property type="entry name" value="Poly_Biosynth_Transport"/>
</dbReference>
<feature type="transmembrane region" description="Helical" evidence="6">
    <location>
        <begin position="52"/>
        <end position="77"/>
    </location>
</feature>
<keyword evidence="5 6" id="KW-0472">Membrane</keyword>
<evidence type="ECO:0000313" key="8">
    <source>
        <dbReference type="Proteomes" id="UP000242224"/>
    </source>
</evidence>
<dbReference type="EMBL" id="MPZS01000004">
    <property type="protein sequence ID" value="OOY10917.1"/>
    <property type="molecule type" value="Genomic_DNA"/>
</dbReference>
<evidence type="ECO:0000256" key="1">
    <source>
        <dbReference type="ARBA" id="ARBA00004651"/>
    </source>
</evidence>
<accession>A0ABX3MH69</accession>
<keyword evidence="4 6" id="KW-1133">Transmembrane helix</keyword>
<evidence type="ECO:0008006" key="9">
    <source>
        <dbReference type="Google" id="ProtNLM"/>
    </source>
</evidence>
<evidence type="ECO:0000256" key="4">
    <source>
        <dbReference type="ARBA" id="ARBA00022989"/>
    </source>
</evidence>
<feature type="transmembrane region" description="Helical" evidence="6">
    <location>
        <begin position="335"/>
        <end position="355"/>
    </location>
</feature>
<keyword evidence="2" id="KW-1003">Cell membrane</keyword>
<keyword evidence="8" id="KW-1185">Reference proteome</keyword>
<feature type="transmembrane region" description="Helical" evidence="6">
    <location>
        <begin position="179"/>
        <end position="201"/>
    </location>
</feature>
<feature type="transmembrane region" description="Helical" evidence="6">
    <location>
        <begin position="123"/>
        <end position="141"/>
    </location>
</feature>
<evidence type="ECO:0000256" key="3">
    <source>
        <dbReference type="ARBA" id="ARBA00022692"/>
    </source>
</evidence>
<feature type="transmembrane region" description="Helical" evidence="6">
    <location>
        <begin position="288"/>
        <end position="315"/>
    </location>
</feature>
<dbReference type="Proteomes" id="UP000242224">
    <property type="component" value="Unassembled WGS sequence"/>
</dbReference>
<sequence>MISLVRNSDSLRLLLVTPAVAIFASSMLVNVGNLGFNMIFSRLMGPELFGSLAFLLTLKLSALSLFGAAQMAVSHLVSARPVTERSSLLAALARLDTGLLAILAALCLPIGIALWAVLGPASLSPILLLAAMPFGASLSLLRGVSFGGLKTGRIVLSANLEMAVRLVFALVAWKVGLGLPGVIGAITLSIIAGWMVLLAEVPRRRASPTEPGLVFAIGLGAAPFALLQLAQVFVLDGDIFIARSTLPTQEGGFIAALSLFQRIQFFACLSLAAVLLPDLTRARREGQALGAALAPVAVLFAAVSIAVVSACTLAPERMISLLVGSGYAEAAQHLPFAALSAIAFTFSYLTATALVALGDHRGIWLCVGIAALQLATMAMTPDPSLAGYVGIKLGCQLLAALVSAALIARSVLRR</sequence>
<feature type="transmembrane region" description="Helical" evidence="6">
    <location>
        <begin position="385"/>
        <end position="408"/>
    </location>
</feature>
<feature type="transmembrane region" description="Helical" evidence="6">
    <location>
        <begin position="213"/>
        <end position="233"/>
    </location>
</feature>
<dbReference type="PANTHER" id="PTHR30250:SF11">
    <property type="entry name" value="O-ANTIGEN TRANSPORTER-RELATED"/>
    <property type="match status" value="1"/>
</dbReference>
<comment type="subcellular location">
    <subcellularLocation>
        <location evidence="1">Cell membrane</location>
        <topology evidence="1">Multi-pass membrane protein</topology>
    </subcellularLocation>
</comment>
<feature type="transmembrane region" description="Helical" evidence="6">
    <location>
        <begin position="12"/>
        <end position="32"/>
    </location>
</feature>
<name>A0ABX3MH69_9RHOB</name>
<feature type="transmembrane region" description="Helical" evidence="6">
    <location>
        <begin position="153"/>
        <end position="173"/>
    </location>
</feature>
<evidence type="ECO:0000313" key="7">
    <source>
        <dbReference type="EMBL" id="OOY10917.1"/>
    </source>
</evidence>
<dbReference type="PANTHER" id="PTHR30250">
    <property type="entry name" value="PST FAMILY PREDICTED COLANIC ACID TRANSPORTER"/>
    <property type="match status" value="1"/>
</dbReference>
<evidence type="ECO:0000256" key="2">
    <source>
        <dbReference type="ARBA" id="ARBA00022475"/>
    </source>
</evidence>
<evidence type="ECO:0000256" key="5">
    <source>
        <dbReference type="ARBA" id="ARBA00023136"/>
    </source>
</evidence>
<protein>
    <recommendedName>
        <fullName evidence="9">Multidrug resistance protein NorM</fullName>
    </recommendedName>
</protein>
<gene>
    <name evidence="7" type="ORF">BMG00_17325</name>
</gene>
<reference evidence="7 8" key="1">
    <citation type="submission" date="2016-11" db="EMBL/GenBank/DDBJ databases">
        <title>A multilocus sequence analysis scheme for characterization of bacteria in the genus Thioclava.</title>
        <authorList>
            <person name="Liu Y."/>
            <person name="Shao Z."/>
        </authorList>
    </citation>
    <scope>NUCLEOTIDE SEQUENCE [LARGE SCALE GENOMIC DNA]</scope>
    <source>
        <strain evidence="7 8">11.10-0-13</strain>
    </source>
</reference>
<dbReference type="RefSeq" id="WP_078575339.1">
    <property type="nucleotide sequence ID" value="NZ_MPZS01000004.1"/>
</dbReference>
<evidence type="ECO:0000256" key="6">
    <source>
        <dbReference type="SAM" id="Phobius"/>
    </source>
</evidence>
<keyword evidence="3 6" id="KW-0812">Transmembrane</keyword>
<proteinExistence type="predicted"/>
<feature type="transmembrane region" description="Helical" evidence="6">
    <location>
        <begin position="253"/>
        <end position="276"/>
    </location>
</feature>
<comment type="caution">
    <text evidence="7">The sequence shown here is derived from an EMBL/GenBank/DDBJ whole genome shotgun (WGS) entry which is preliminary data.</text>
</comment>
<organism evidence="7 8">
    <name type="scientific">Thioclava marina</name>
    <dbReference type="NCBI Taxonomy" id="1915077"/>
    <lineage>
        <taxon>Bacteria</taxon>
        <taxon>Pseudomonadati</taxon>
        <taxon>Pseudomonadota</taxon>
        <taxon>Alphaproteobacteria</taxon>
        <taxon>Rhodobacterales</taxon>
        <taxon>Paracoccaceae</taxon>
        <taxon>Thioclava</taxon>
    </lineage>
</organism>
<feature type="transmembrane region" description="Helical" evidence="6">
    <location>
        <begin position="98"/>
        <end position="117"/>
    </location>
</feature>